<protein>
    <submittedName>
        <fullName evidence="2">Uncharacterized protein</fullName>
    </submittedName>
</protein>
<proteinExistence type="predicted"/>
<dbReference type="EMBL" id="JASPKZ010004196">
    <property type="protein sequence ID" value="KAJ9590768.1"/>
    <property type="molecule type" value="Genomic_DNA"/>
</dbReference>
<dbReference type="AlphaFoldDB" id="A0AAD8A3J0"/>
<feature type="non-terminal residue" evidence="2">
    <location>
        <position position="75"/>
    </location>
</feature>
<sequence>YFKCLYNILILPTVLLHKCNFRAMARESPYSRKTRISFSIHQQHYAAAIPGNERKMSRKHNDGLGSKYANRIEAS</sequence>
<name>A0AAD8A3J0_DIPPU</name>
<feature type="region of interest" description="Disordered" evidence="1">
    <location>
        <begin position="55"/>
        <end position="75"/>
    </location>
</feature>
<comment type="caution">
    <text evidence="2">The sequence shown here is derived from an EMBL/GenBank/DDBJ whole genome shotgun (WGS) entry which is preliminary data.</text>
</comment>
<keyword evidence="3" id="KW-1185">Reference proteome</keyword>
<gene>
    <name evidence="2" type="ORF">L9F63_016284</name>
</gene>
<accession>A0AAD8A3J0</accession>
<organism evidence="2 3">
    <name type="scientific">Diploptera punctata</name>
    <name type="common">Pacific beetle cockroach</name>
    <dbReference type="NCBI Taxonomy" id="6984"/>
    <lineage>
        <taxon>Eukaryota</taxon>
        <taxon>Metazoa</taxon>
        <taxon>Ecdysozoa</taxon>
        <taxon>Arthropoda</taxon>
        <taxon>Hexapoda</taxon>
        <taxon>Insecta</taxon>
        <taxon>Pterygota</taxon>
        <taxon>Neoptera</taxon>
        <taxon>Polyneoptera</taxon>
        <taxon>Dictyoptera</taxon>
        <taxon>Blattodea</taxon>
        <taxon>Blaberoidea</taxon>
        <taxon>Blaberidae</taxon>
        <taxon>Diplopterinae</taxon>
        <taxon>Diploptera</taxon>
    </lineage>
</organism>
<evidence type="ECO:0000313" key="2">
    <source>
        <dbReference type="EMBL" id="KAJ9590768.1"/>
    </source>
</evidence>
<dbReference type="Proteomes" id="UP001233999">
    <property type="component" value="Unassembled WGS sequence"/>
</dbReference>
<evidence type="ECO:0000256" key="1">
    <source>
        <dbReference type="SAM" id="MobiDB-lite"/>
    </source>
</evidence>
<feature type="non-terminal residue" evidence="2">
    <location>
        <position position="1"/>
    </location>
</feature>
<reference evidence="2" key="2">
    <citation type="submission" date="2023-05" db="EMBL/GenBank/DDBJ databases">
        <authorList>
            <person name="Fouks B."/>
        </authorList>
    </citation>
    <scope>NUCLEOTIDE SEQUENCE</scope>
    <source>
        <strain evidence="2">Stay&amp;Tobe</strain>
        <tissue evidence="2">Testes</tissue>
    </source>
</reference>
<reference evidence="2" key="1">
    <citation type="journal article" date="2023" name="IScience">
        <title>Live-bearing cockroach genome reveals convergent evolutionary mechanisms linked to viviparity in insects and beyond.</title>
        <authorList>
            <person name="Fouks B."/>
            <person name="Harrison M.C."/>
            <person name="Mikhailova A.A."/>
            <person name="Marchal E."/>
            <person name="English S."/>
            <person name="Carruthers M."/>
            <person name="Jennings E.C."/>
            <person name="Chiamaka E.L."/>
            <person name="Frigard R.A."/>
            <person name="Pippel M."/>
            <person name="Attardo G.M."/>
            <person name="Benoit J.B."/>
            <person name="Bornberg-Bauer E."/>
            <person name="Tobe S.S."/>
        </authorList>
    </citation>
    <scope>NUCLEOTIDE SEQUENCE</scope>
    <source>
        <strain evidence="2">Stay&amp;Tobe</strain>
    </source>
</reference>
<evidence type="ECO:0000313" key="3">
    <source>
        <dbReference type="Proteomes" id="UP001233999"/>
    </source>
</evidence>